<name>A0A645JYF0_9ZZZZ</name>
<comment type="caution">
    <text evidence="2">The sequence shown here is derived from an EMBL/GenBank/DDBJ whole genome shotgun (WGS) entry which is preliminary data.</text>
</comment>
<evidence type="ECO:0000313" key="2">
    <source>
        <dbReference type="EMBL" id="MPN64534.1"/>
    </source>
</evidence>
<accession>A0A645JYF0</accession>
<gene>
    <name evidence="2" type="ORF">SDC9_212309</name>
</gene>
<evidence type="ECO:0000256" key="1">
    <source>
        <dbReference type="SAM" id="MobiDB-lite"/>
    </source>
</evidence>
<reference evidence="2" key="1">
    <citation type="submission" date="2019-08" db="EMBL/GenBank/DDBJ databases">
        <authorList>
            <person name="Kucharzyk K."/>
            <person name="Murdoch R.W."/>
            <person name="Higgins S."/>
            <person name="Loffler F."/>
        </authorList>
    </citation>
    <scope>NUCLEOTIDE SEQUENCE</scope>
</reference>
<sequence>MLLYATGIRLFAAKNAPILIKNAKIISGERILGSEIPAAFIASNSLFSPNPPMVMIDANSVARGRASGINVAAPHPRNSAITPKPRPFPTSSSMYNQRNCNSRANVTIKNVKTNGPKNDFNMNWSIFFTCVV</sequence>
<organism evidence="2">
    <name type="scientific">bioreactor metagenome</name>
    <dbReference type="NCBI Taxonomy" id="1076179"/>
    <lineage>
        <taxon>unclassified sequences</taxon>
        <taxon>metagenomes</taxon>
        <taxon>ecological metagenomes</taxon>
    </lineage>
</organism>
<proteinExistence type="predicted"/>
<dbReference type="AlphaFoldDB" id="A0A645JYF0"/>
<protein>
    <submittedName>
        <fullName evidence="2">Uncharacterized protein</fullName>
    </submittedName>
</protein>
<feature type="region of interest" description="Disordered" evidence="1">
    <location>
        <begin position="72"/>
        <end position="96"/>
    </location>
</feature>
<dbReference type="EMBL" id="VSSQ01145562">
    <property type="protein sequence ID" value="MPN64534.1"/>
    <property type="molecule type" value="Genomic_DNA"/>
</dbReference>